<keyword evidence="2" id="KW-1185">Reference proteome</keyword>
<reference evidence="1" key="1">
    <citation type="submission" date="2020-04" db="EMBL/GenBank/DDBJ databases">
        <authorList>
            <person name="Alioto T."/>
            <person name="Alioto T."/>
            <person name="Gomez Garrido J."/>
        </authorList>
    </citation>
    <scope>NUCLEOTIDE SEQUENCE</scope>
    <source>
        <strain evidence="1">A484AB</strain>
    </source>
</reference>
<sequence length="71" mass="8053">MDISIHFVEIEWNILAIVGRRTNLGKKKQEILAIPSHVFRTNLGKKKQDILTIPSHVFGKNSQCRAKGART</sequence>
<gene>
    <name evidence="1" type="ORF">PACLA_8A062210</name>
</gene>
<dbReference type="AlphaFoldDB" id="A0A6S7GKH4"/>
<comment type="caution">
    <text evidence="1">The sequence shown here is derived from an EMBL/GenBank/DDBJ whole genome shotgun (WGS) entry which is preliminary data.</text>
</comment>
<evidence type="ECO:0000313" key="2">
    <source>
        <dbReference type="Proteomes" id="UP001152795"/>
    </source>
</evidence>
<evidence type="ECO:0000313" key="1">
    <source>
        <dbReference type="EMBL" id="CAB3992448.1"/>
    </source>
</evidence>
<proteinExistence type="predicted"/>
<protein>
    <submittedName>
        <fullName evidence="1">Uncharacterized protein</fullName>
    </submittedName>
</protein>
<accession>A0A6S7GKH4</accession>
<name>A0A6S7GKH4_PARCT</name>
<organism evidence="1 2">
    <name type="scientific">Paramuricea clavata</name>
    <name type="common">Red gorgonian</name>
    <name type="synonym">Violescent sea-whip</name>
    <dbReference type="NCBI Taxonomy" id="317549"/>
    <lineage>
        <taxon>Eukaryota</taxon>
        <taxon>Metazoa</taxon>
        <taxon>Cnidaria</taxon>
        <taxon>Anthozoa</taxon>
        <taxon>Octocorallia</taxon>
        <taxon>Malacalcyonacea</taxon>
        <taxon>Plexauridae</taxon>
        <taxon>Paramuricea</taxon>
    </lineage>
</organism>
<dbReference type="EMBL" id="CACRXK020002054">
    <property type="protein sequence ID" value="CAB3992448.1"/>
    <property type="molecule type" value="Genomic_DNA"/>
</dbReference>
<dbReference type="Proteomes" id="UP001152795">
    <property type="component" value="Unassembled WGS sequence"/>
</dbReference>